<dbReference type="Gene3D" id="1.10.720.160">
    <property type="match status" value="1"/>
</dbReference>
<evidence type="ECO:0008006" key="3">
    <source>
        <dbReference type="Google" id="ProtNLM"/>
    </source>
</evidence>
<dbReference type="EMBL" id="QKSB01000010">
    <property type="protein sequence ID" value="PZE16216.1"/>
    <property type="molecule type" value="Genomic_DNA"/>
</dbReference>
<name>A0A2W1NDR8_9FLAO</name>
<protein>
    <recommendedName>
        <fullName evidence="3">N-acetylglucosamine kinase</fullName>
    </recommendedName>
</protein>
<dbReference type="CDD" id="cd24079">
    <property type="entry name" value="ASKHA_NBD_PG1100-like"/>
    <property type="match status" value="1"/>
</dbReference>
<keyword evidence="2" id="KW-1185">Reference proteome</keyword>
<comment type="caution">
    <text evidence="1">The sequence shown here is derived from an EMBL/GenBank/DDBJ whole genome shotgun (WGS) entry which is preliminary data.</text>
</comment>
<dbReference type="SUPFAM" id="SSF53067">
    <property type="entry name" value="Actin-like ATPase domain"/>
    <property type="match status" value="2"/>
</dbReference>
<gene>
    <name evidence="1" type="ORF">DNU06_13895</name>
</gene>
<dbReference type="OrthoDB" id="871343at2"/>
<dbReference type="InterPro" id="IPR043129">
    <property type="entry name" value="ATPase_NBD"/>
</dbReference>
<proteinExistence type="predicted"/>
<dbReference type="AlphaFoldDB" id="A0A2W1NDR8"/>
<dbReference type="Gene3D" id="3.30.420.40">
    <property type="match status" value="2"/>
</dbReference>
<dbReference type="Proteomes" id="UP000249248">
    <property type="component" value="Unassembled WGS sequence"/>
</dbReference>
<reference evidence="1 2" key="1">
    <citation type="submission" date="2018-06" db="EMBL/GenBank/DDBJ databases">
        <title>The draft genome sequence of Crocinitomix sp. SM1701.</title>
        <authorList>
            <person name="Zhang X."/>
        </authorList>
    </citation>
    <scope>NUCLEOTIDE SEQUENCE [LARGE SCALE GENOMIC DNA]</scope>
    <source>
        <strain evidence="1 2">SM1701</strain>
    </source>
</reference>
<evidence type="ECO:0000313" key="1">
    <source>
        <dbReference type="EMBL" id="PZE16216.1"/>
    </source>
</evidence>
<accession>A0A2W1NDR8</accession>
<dbReference type="RefSeq" id="WP_111064101.1">
    <property type="nucleotide sequence ID" value="NZ_JBHUCU010000037.1"/>
</dbReference>
<evidence type="ECO:0000313" key="2">
    <source>
        <dbReference type="Proteomes" id="UP000249248"/>
    </source>
</evidence>
<sequence>MQKAIFIFDAGGTKTDVLSLQQGETKKYSLPGFNPNRKEKEFLSAINELNISENSQVYFYGAGIKPAQHKDFLRTLMGTSDIFVNDDLLGAARASFGDKKGAVVIMGTGANIGYYNGKTMLDQRGGYGYLIDDLGGGYELGKKIVSAWLSGDLNEQTNQVIQDYICTPKENFITTFYQNIDLGLLAGLCKIVLPEIEKDPNLKTITLNYFDVFVKTHLIPFSNKHHFNSISCVGSIAFYYKKYITIAFSKNGIRIDSILLKPITELFKFHLTKL</sequence>
<organism evidence="1 2">
    <name type="scientific">Putridiphycobacter roseus</name>
    <dbReference type="NCBI Taxonomy" id="2219161"/>
    <lineage>
        <taxon>Bacteria</taxon>
        <taxon>Pseudomonadati</taxon>
        <taxon>Bacteroidota</taxon>
        <taxon>Flavobacteriia</taxon>
        <taxon>Flavobacteriales</taxon>
        <taxon>Crocinitomicaceae</taxon>
        <taxon>Putridiphycobacter</taxon>
    </lineage>
</organism>